<evidence type="ECO:0000256" key="1">
    <source>
        <dbReference type="SAM" id="Phobius"/>
    </source>
</evidence>
<feature type="transmembrane region" description="Helical" evidence="1">
    <location>
        <begin position="96"/>
        <end position="117"/>
    </location>
</feature>
<accession>A0A0N9I108</accession>
<evidence type="ECO:0000313" key="2">
    <source>
        <dbReference type="EMBL" id="ALG09348.1"/>
    </source>
</evidence>
<dbReference type="EMBL" id="CP012752">
    <property type="protein sequence ID" value="ALG09348.1"/>
    <property type="molecule type" value="Genomic_DNA"/>
</dbReference>
<keyword evidence="1" id="KW-0472">Membrane</keyword>
<feature type="transmembrane region" description="Helical" evidence="1">
    <location>
        <begin position="60"/>
        <end position="84"/>
    </location>
</feature>
<keyword evidence="3" id="KW-1185">Reference proteome</keyword>
<keyword evidence="1" id="KW-1133">Transmembrane helix</keyword>
<dbReference type="Proteomes" id="UP000063699">
    <property type="component" value="Chromosome"/>
</dbReference>
<dbReference type="STRING" id="860235.AOZ06_22720"/>
<gene>
    <name evidence="2" type="ORF">AOZ06_22720</name>
</gene>
<feature type="transmembrane region" description="Helical" evidence="1">
    <location>
        <begin position="29"/>
        <end position="48"/>
    </location>
</feature>
<name>A0A0N9I108_9PSEU</name>
<dbReference type="KEGG" id="kphy:AOZ06_22720"/>
<organism evidence="2 3">
    <name type="scientific">Kibdelosporangium phytohabitans</name>
    <dbReference type="NCBI Taxonomy" id="860235"/>
    <lineage>
        <taxon>Bacteria</taxon>
        <taxon>Bacillati</taxon>
        <taxon>Actinomycetota</taxon>
        <taxon>Actinomycetes</taxon>
        <taxon>Pseudonocardiales</taxon>
        <taxon>Pseudonocardiaceae</taxon>
        <taxon>Kibdelosporangium</taxon>
    </lineage>
</organism>
<keyword evidence="1" id="KW-0812">Transmembrane</keyword>
<protein>
    <submittedName>
        <fullName evidence="2">Uncharacterized protein</fullName>
    </submittedName>
</protein>
<evidence type="ECO:0000313" key="3">
    <source>
        <dbReference type="Proteomes" id="UP000063699"/>
    </source>
</evidence>
<sequence>MVMTAAILVALDLPRLLSGQDAYREVWPQYVTWFGLRAVTAVVAGANWRDKPLGRWRWPLVAVAFAAVLVARYLMTFRVAVVIGQAGLTVAGAVNATWAVLTYQLAIAMIAAILRGLAVTSAKVARAGEQLRTAEAVPATARGPHTAVRRIGGHDSAVVARAGVGRPGSGRESVRRACAVETARMRRLFAEASAVSDPLLHELRACVETAERLDVPVSFAERRTRPALPTHIRRRLTEPTITALASARGKAWVAVTGTDQAVTVSVLAECAPCTSTSDMGGVAIPAMRNGERWWIQATWQLA</sequence>
<dbReference type="AlphaFoldDB" id="A0A0N9I108"/>
<reference evidence="2 3" key="1">
    <citation type="submission" date="2015-07" db="EMBL/GenBank/DDBJ databases">
        <title>Genome sequencing of Kibdelosporangium phytohabitans.</title>
        <authorList>
            <person name="Qin S."/>
            <person name="Xing K."/>
        </authorList>
    </citation>
    <scope>NUCLEOTIDE SEQUENCE [LARGE SCALE GENOMIC DNA]</scope>
    <source>
        <strain evidence="2 3">KLBMP1111</strain>
    </source>
</reference>
<proteinExistence type="predicted"/>